<gene>
    <name evidence="1" type="ORF">FBU59_001849</name>
</gene>
<name>A0ACC1JCY2_9FUNG</name>
<evidence type="ECO:0000313" key="2">
    <source>
        <dbReference type="Proteomes" id="UP001150603"/>
    </source>
</evidence>
<organism evidence="1 2">
    <name type="scientific">Linderina macrospora</name>
    <dbReference type="NCBI Taxonomy" id="4868"/>
    <lineage>
        <taxon>Eukaryota</taxon>
        <taxon>Fungi</taxon>
        <taxon>Fungi incertae sedis</taxon>
        <taxon>Zoopagomycota</taxon>
        <taxon>Kickxellomycotina</taxon>
        <taxon>Kickxellomycetes</taxon>
        <taxon>Kickxellales</taxon>
        <taxon>Kickxellaceae</taxon>
        <taxon>Linderina</taxon>
    </lineage>
</organism>
<dbReference type="EMBL" id="JANBPW010000912">
    <property type="protein sequence ID" value="KAJ1947701.1"/>
    <property type="molecule type" value="Genomic_DNA"/>
</dbReference>
<sequence>MSSATLIEQNLIDIRDTTKLKLRSVLTAAIHQQAIRRPNLAAIAEAEGTNLQLCGTRNSKMLAEHAVKLCESMWLPVRVVAGLYVFYTQVGGAIAAGIFALMVYFPARTIIMNKLATIDKELEAATSSRTSRLTQLIENIVPLRMLGWEQHLVQQIQSIREGAELKMAISQSTMEQLLWAMRIVCSESGPVISLFIYSMVADRLTSDGNGESSGIGNLNAEHVNIKQLLIVGTDNLEISEKRTVGEPNSKFVVEVSSGVFKWQAAPASADSDTDTGDGSRGTVRVNF</sequence>
<dbReference type="Proteomes" id="UP001150603">
    <property type="component" value="Unassembled WGS sequence"/>
</dbReference>
<comment type="caution">
    <text evidence="1">The sequence shown here is derived from an EMBL/GenBank/DDBJ whole genome shotgun (WGS) entry which is preliminary data.</text>
</comment>
<proteinExistence type="predicted"/>
<reference evidence="1" key="1">
    <citation type="submission" date="2022-07" db="EMBL/GenBank/DDBJ databases">
        <title>Phylogenomic reconstructions and comparative analyses of Kickxellomycotina fungi.</title>
        <authorList>
            <person name="Reynolds N.K."/>
            <person name="Stajich J.E."/>
            <person name="Barry K."/>
            <person name="Grigoriev I.V."/>
            <person name="Crous P."/>
            <person name="Smith M.E."/>
        </authorList>
    </citation>
    <scope>NUCLEOTIDE SEQUENCE</scope>
    <source>
        <strain evidence="1">NRRL 5244</strain>
    </source>
</reference>
<keyword evidence="2" id="KW-1185">Reference proteome</keyword>
<accession>A0ACC1JCY2</accession>
<protein>
    <submittedName>
        <fullName evidence="1">Uncharacterized protein</fullName>
    </submittedName>
</protein>
<feature type="non-terminal residue" evidence="1">
    <location>
        <position position="287"/>
    </location>
</feature>
<evidence type="ECO:0000313" key="1">
    <source>
        <dbReference type="EMBL" id="KAJ1947701.1"/>
    </source>
</evidence>